<accession>A0A9P8VKR8</accession>
<evidence type="ECO:0000313" key="2">
    <source>
        <dbReference type="EMBL" id="KAH6693589.1"/>
    </source>
</evidence>
<organism evidence="2 3">
    <name type="scientific">Plectosphaerella plurivora</name>
    <dbReference type="NCBI Taxonomy" id="936078"/>
    <lineage>
        <taxon>Eukaryota</taxon>
        <taxon>Fungi</taxon>
        <taxon>Dikarya</taxon>
        <taxon>Ascomycota</taxon>
        <taxon>Pezizomycotina</taxon>
        <taxon>Sordariomycetes</taxon>
        <taxon>Hypocreomycetidae</taxon>
        <taxon>Glomerellales</taxon>
        <taxon>Plectosphaerellaceae</taxon>
        <taxon>Plectosphaerella</taxon>
    </lineage>
</organism>
<dbReference type="AlphaFoldDB" id="A0A9P8VKR8"/>
<name>A0A9P8VKR8_9PEZI</name>
<comment type="caution">
    <text evidence="2">The sequence shown here is derived from an EMBL/GenBank/DDBJ whole genome shotgun (WGS) entry which is preliminary data.</text>
</comment>
<sequence length="258" mass="27324">MLRPRPLLSRGSSQYFPGAPSAAAGHRFCSLLDKNVPIMIAARSFCLPPAFLGPALSRLFQERPARWYGGVTSAGMGRSSICAPSRASWRGVATFLPGEGQARSQASSSIAMTREGLDVEREEPSVWLTGIAWLVHRDLHGVVTQCSWGSWPQLGDLLHGNGPLSTPWPSSPPCSEQADCCLSAQIGLSPTPQPALHPATAATAPAVLTMTSAGHGPQSTALQPTHARRSRPRCRRGGRLTKPGISSGTGLLFRGIMS</sequence>
<protein>
    <submittedName>
        <fullName evidence="2">Uncharacterized protein</fullName>
    </submittedName>
</protein>
<dbReference type="EMBL" id="JAGSXJ010000003">
    <property type="protein sequence ID" value="KAH6693589.1"/>
    <property type="molecule type" value="Genomic_DNA"/>
</dbReference>
<proteinExistence type="predicted"/>
<gene>
    <name evidence="2" type="ORF">F5X68DRAFT_45842</name>
</gene>
<keyword evidence="3" id="KW-1185">Reference proteome</keyword>
<evidence type="ECO:0000256" key="1">
    <source>
        <dbReference type="SAM" id="MobiDB-lite"/>
    </source>
</evidence>
<evidence type="ECO:0000313" key="3">
    <source>
        <dbReference type="Proteomes" id="UP000770015"/>
    </source>
</evidence>
<feature type="compositionally biased region" description="Basic residues" evidence="1">
    <location>
        <begin position="226"/>
        <end position="237"/>
    </location>
</feature>
<feature type="region of interest" description="Disordered" evidence="1">
    <location>
        <begin position="213"/>
        <end position="237"/>
    </location>
</feature>
<dbReference type="Proteomes" id="UP000770015">
    <property type="component" value="Unassembled WGS sequence"/>
</dbReference>
<reference evidence="2" key="1">
    <citation type="journal article" date="2021" name="Nat. Commun.">
        <title>Genetic determinants of endophytism in the Arabidopsis root mycobiome.</title>
        <authorList>
            <person name="Mesny F."/>
            <person name="Miyauchi S."/>
            <person name="Thiergart T."/>
            <person name="Pickel B."/>
            <person name="Atanasova L."/>
            <person name="Karlsson M."/>
            <person name="Huettel B."/>
            <person name="Barry K.W."/>
            <person name="Haridas S."/>
            <person name="Chen C."/>
            <person name="Bauer D."/>
            <person name="Andreopoulos W."/>
            <person name="Pangilinan J."/>
            <person name="LaButti K."/>
            <person name="Riley R."/>
            <person name="Lipzen A."/>
            <person name="Clum A."/>
            <person name="Drula E."/>
            <person name="Henrissat B."/>
            <person name="Kohler A."/>
            <person name="Grigoriev I.V."/>
            <person name="Martin F.M."/>
            <person name="Hacquard S."/>
        </authorList>
    </citation>
    <scope>NUCLEOTIDE SEQUENCE</scope>
    <source>
        <strain evidence="2">MPI-SDFR-AT-0117</strain>
    </source>
</reference>